<protein>
    <submittedName>
        <fullName evidence="2">Uncharacterized protein</fullName>
    </submittedName>
</protein>
<keyword evidence="1" id="KW-0175">Coiled coil</keyword>
<evidence type="ECO:0000256" key="1">
    <source>
        <dbReference type="SAM" id="Coils"/>
    </source>
</evidence>
<gene>
    <name evidence="2" type="ORF">ACOF00016_LOCUS162</name>
</gene>
<accession>A0A7S3KVC3</accession>
<evidence type="ECO:0000313" key="2">
    <source>
        <dbReference type="EMBL" id="CAE0401812.1"/>
    </source>
</evidence>
<sequence length="452" mass="51029">MSFSKELNSEDVFNAIDGRNVYENGELRAVDMTSCTTNPEGFRGRLMELTAFHPGPGHENDEPVPFTLFVVEDGIKRQYIPHDEAGTTFLTNFLEDATKDDFDMATPIETFVEMGTSVYFVGMKPRKRLHGIIETVKRRNADRKELNKVKEELEGLKDDVEGLKADRKEDRKELNKVKDDVDELKDRVADDDEFRLKTARKIASMENKQAEMVELLESSLNLAERRFNPMVTPLKDRQRLAVTPLNHHSMPSQRITTVNLAKQPPQKPASTVMNLAAYRFPETPKSGMTNFADDSCAIAHAIANSRPPKSINGVPVNALIEKPKKQKAVDLTSEEKETIVNFLDNPDIYNEPLVMKATGVQESLTDEQSKSIETLVNALDKLPKSKSPSYVVTTMDTEWIKMVVNKIHSDGRYHHIFPTFISSTKTRYINTSNMNVLFSIAGETGKDVSLFK</sequence>
<reference evidence="2" key="1">
    <citation type="submission" date="2021-01" db="EMBL/GenBank/DDBJ databases">
        <authorList>
            <person name="Corre E."/>
            <person name="Pelletier E."/>
            <person name="Niang G."/>
            <person name="Scheremetjew M."/>
            <person name="Finn R."/>
            <person name="Kale V."/>
            <person name="Holt S."/>
            <person name="Cochrane G."/>
            <person name="Meng A."/>
            <person name="Brown T."/>
            <person name="Cohen L."/>
        </authorList>
    </citation>
    <scope>NUCLEOTIDE SEQUENCE</scope>
    <source>
        <strain evidence="2">CCMP127</strain>
    </source>
</reference>
<dbReference type="Gene3D" id="3.90.176.10">
    <property type="entry name" value="Toxin ADP-ribosyltransferase, Chain A, domain 1"/>
    <property type="match status" value="1"/>
</dbReference>
<name>A0A7S3KVC3_9STRA</name>
<dbReference type="AlphaFoldDB" id="A0A7S3KVC3"/>
<dbReference type="EMBL" id="HBIM01000185">
    <property type="protein sequence ID" value="CAE0401812.1"/>
    <property type="molecule type" value="Transcribed_RNA"/>
</dbReference>
<organism evidence="2">
    <name type="scientific">Amphora coffeiformis</name>
    <dbReference type="NCBI Taxonomy" id="265554"/>
    <lineage>
        <taxon>Eukaryota</taxon>
        <taxon>Sar</taxon>
        <taxon>Stramenopiles</taxon>
        <taxon>Ochrophyta</taxon>
        <taxon>Bacillariophyta</taxon>
        <taxon>Bacillariophyceae</taxon>
        <taxon>Bacillariophycidae</taxon>
        <taxon>Thalassiophysales</taxon>
        <taxon>Catenulaceae</taxon>
        <taxon>Amphora</taxon>
    </lineage>
</organism>
<dbReference type="SUPFAM" id="SSF56399">
    <property type="entry name" value="ADP-ribosylation"/>
    <property type="match status" value="1"/>
</dbReference>
<feature type="coiled-coil region" evidence="1">
    <location>
        <begin position="139"/>
        <end position="187"/>
    </location>
</feature>
<proteinExistence type="predicted"/>